<comment type="caution">
    <text evidence="10">The sequence shown here is derived from an EMBL/GenBank/DDBJ whole genome shotgun (WGS) entry which is preliminary data.</text>
</comment>
<dbReference type="UniPathway" id="UPA00042">
    <property type="reaction ID" value="UER00497"/>
</dbReference>
<evidence type="ECO:0000256" key="3">
    <source>
        <dbReference type="ARBA" id="ARBA00013089"/>
    </source>
</evidence>
<dbReference type="Gene3D" id="3.20.20.10">
    <property type="entry name" value="Alanine racemase"/>
    <property type="match status" value="1"/>
</dbReference>
<name>A0A542E1T9_9MICO</name>
<dbReference type="PANTHER" id="PTHR30511:SF0">
    <property type="entry name" value="ALANINE RACEMASE, CATABOLIC-RELATED"/>
    <property type="match status" value="1"/>
</dbReference>
<feature type="active site" description="Proton acceptor; specific for L-alanine" evidence="6">
    <location>
        <position position="277"/>
    </location>
</feature>
<dbReference type="GO" id="GO:0030170">
    <property type="term" value="F:pyridoxal phosphate binding"/>
    <property type="evidence" value="ECO:0007669"/>
    <property type="project" value="UniProtKB-UniRule"/>
</dbReference>
<dbReference type="CDD" id="cd00430">
    <property type="entry name" value="PLPDE_III_AR"/>
    <property type="match status" value="1"/>
</dbReference>
<dbReference type="GO" id="GO:0009252">
    <property type="term" value="P:peptidoglycan biosynthetic process"/>
    <property type="evidence" value="ECO:0007669"/>
    <property type="project" value="TreeGrafter"/>
</dbReference>
<dbReference type="SUPFAM" id="SSF51419">
    <property type="entry name" value="PLP-binding barrel"/>
    <property type="match status" value="1"/>
</dbReference>
<dbReference type="PANTHER" id="PTHR30511">
    <property type="entry name" value="ALANINE RACEMASE"/>
    <property type="match status" value="1"/>
</dbReference>
<dbReference type="InterPro" id="IPR020622">
    <property type="entry name" value="Ala_racemase_pyridoxalP-BS"/>
</dbReference>
<comment type="cofactor">
    <cofactor evidence="2 6 7">
        <name>pyridoxal 5'-phosphate</name>
        <dbReference type="ChEBI" id="CHEBI:597326"/>
    </cofactor>
</comment>
<feature type="domain" description="Alanine racemase C-terminal" evidence="9">
    <location>
        <begin position="256"/>
        <end position="383"/>
    </location>
</feature>
<keyword evidence="11" id="KW-1185">Reference proteome</keyword>
<feature type="active site" description="Proton acceptor; specific for D-alanine" evidence="6">
    <location>
        <position position="45"/>
    </location>
</feature>
<evidence type="ECO:0000256" key="4">
    <source>
        <dbReference type="ARBA" id="ARBA00022898"/>
    </source>
</evidence>
<sequence length="396" mass="40943">MVVTLTPPEARHLPASAVVDARAIRDNVRRLRDFVDSAEVMAIVKADGYGHGAVTAARAARAGGATWIGAALHSEAVALRDAGVGGRVFTWLHVPGTDFAEAVRRDIDVSCSGRWDLDEVAAGARAAGGTARVHLKVDTGLSRGGAYGPDFTALVAQARALEAEGVVEVVAVWSHLVASDVPASPVTRQQQAVFDDAVREAERAGLRPQLRHVANSAAVVSDPSLHYDLVRPGIAVYGIAPAPQVATSAQLELTPAMTLTARLALVKRVPAGSGVSYGHLYTTPTDTVLGLVPLGYADGIPRLATNCGPISVGGRTYPIAGRVCMDQVVVDLGPDATAREGDEVVVFGPGSGAPTAQDWAEATDTIAYEVVTRVGARVPRVVVGQEVLAAADGVAS</sequence>
<dbReference type="InterPro" id="IPR029066">
    <property type="entry name" value="PLP-binding_barrel"/>
</dbReference>
<evidence type="ECO:0000256" key="8">
    <source>
        <dbReference type="PIRSR" id="PIRSR600821-52"/>
    </source>
</evidence>
<evidence type="ECO:0000256" key="1">
    <source>
        <dbReference type="ARBA" id="ARBA00000316"/>
    </source>
</evidence>
<dbReference type="EC" id="5.1.1.1" evidence="3 6"/>
<dbReference type="InterPro" id="IPR000821">
    <property type="entry name" value="Ala_racemase"/>
</dbReference>
<evidence type="ECO:0000259" key="9">
    <source>
        <dbReference type="SMART" id="SM01005"/>
    </source>
</evidence>
<evidence type="ECO:0000256" key="6">
    <source>
        <dbReference type="HAMAP-Rule" id="MF_01201"/>
    </source>
</evidence>
<dbReference type="PRINTS" id="PR00992">
    <property type="entry name" value="ALARACEMASE"/>
</dbReference>
<dbReference type="AlphaFoldDB" id="A0A542E1T9"/>
<dbReference type="GO" id="GO:0005829">
    <property type="term" value="C:cytosol"/>
    <property type="evidence" value="ECO:0007669"/>
    <property type="project" value="TreeGrafter"/>
</dbReference>
<proteinExistence type="inferred from homology"/>
<dbReference type="InterPro" id="IPR011079">
    <property type="entry name" value="Ala_racemase_C"/>
</dbReference>
<comment type="pathway">
    <text evidence="6">Amino-acid biosynthesis; D-alanine biosynthesis; D-alanine from L-alanine: step 1/1.</text>
</comment>
<accession>A0A542E1T9</accession>
<dbReference type="GO" id="GO:0030632">
    <property type="term" value="P:D-alanine biosynthetic process"/>
    <property type="evidence" value="ECO:0007669"/>
    <property type="project" value="UniProtKB-UniRule"/>
</dbReference>
<comment type="function">
    <text evidence="6">Catalyzes the interconversion of L-alanine and D-alanine. May also act on other amino acids.</text>
</comment>
<dbReference type="Pfam" id="PF00842">
    <property type="entry name" value="Ala_racemase_C"/>
    <property type="match status" value="1"/>
</dbReference>
<dbReference type="SUPFAM" id="SSF50621">
    <property type="entry name" value="Alanine racemase C-terminal domain-like"/>
    <property type="match status" value="1"/>
</dbReference>
<dbReference type="HAMAP" id="MF_01201">
    <property type="entry name" value="Ala_racemase"/>
    <property type="match status" value="1"/>
</dbReference>
<dbReference type="InterPro" id="IPR001608">
    <property type="entry name" value="Ala_racemase_N"/>
</dbReference>
<dbReference type="GO" id="GO:0008784">
    <property type="term" value="F:alanine racemase activity"/>
    <property type="evidence" value="ECO:0007669"/>
    <property type="project" value="UniProtKB-UniRule"/>
</dbReference>
<dbReference type="PROSITE" id="PS00395">
    <property type="entry name" value="ALANINE_RACEMASE"/>
    <property type="match status" value="1"/>
</dbReference>
<dbReference type="Pfam" id="PF01168">
    <property type="entry name" value="Ala_racemase_N"/>
    <property type="match status" value="1"/>
</dbReference>
<dbReference type="Gene3D" id="2.40.37.10">
    <property type="entry name" value="Lyase, Ornithine Decarboxylase, Chain A, domain 1"/>
    <property type="match status" value="1"/>
</dbReference>
<evidence type="ECO:0000256" key="2">
    <source>
        <dbReference type="ARBA" id="ARBA00001933"/>
    </source>
</evidence>
<evidence type="ECO:0000313" key="10">
    <source>
        <dbReference type="EMBL" id="TQJ09313.1"/>
    </source>
</evidence>
<organism evidence="10 11">
    <name type="scientific">Lapillicoccus jejuensis</name>
    <dbReference type="NCBI Taxonomy" id="402171"/>
    <lineage>
        <taxon>Bacteria</taxon>
        <taxon>Bacillati</taxon>
        <taxon>Actinomycetota</taxon>
        <taxon>Actinomycetes</taxon>
        <taxon>Micrococcales</taxon>
        <taxon>Intrasporangiaceae</taxon>
        <taxon>Lapillicoccus</taxon>
    </lineage>
</organism>
<dbReference type="NCBIfam" id="TIGR00492">
    <property type="entry name" value="alr"/>
    <property type="match status" value="1"/>
</dbReference>
<dbReference type="InterPro" id="IPR009006">
    <property type="entry name" value="Ala_racemase/Decarboxylase_C"/>
</dbReference>
<keyword evidence="4 6" id="KW-0663">Pyridoxal phosphate</keyword>
<reference evidence="10 11" key="1">
    <citation type="submission" date="2019-06" db="EMBL/GenBank/DDBJ databases">
        <title>Sequencing the genomes of 1000 actinobacteria strains.</title>
        <authorList>
            <person name="Klenk H.-P."/>
        </authorList>
    </citation>
    <scope>NUCLEOTIDE SEQUENCE [LARGE SCALE GENOMIC DNA]</scope>
    <source>
        <strain evidence="10 11">DSM 18607</strain>
    </source>
</reference>
<evidence type="ECO:0000313" key="11">
    <source>
        <dbReference type="Proteomes" id="UP000317893"/>
    </source>
</evidence>
<dbReference type="Proteomes" id="UP000317893">
    <property type="component" value="Unassembled WGS sequence"/>
</dbReference>
<evidence type="ECO:0000256" key="7">
    <source>
        <dbReference type="PIRSR" id="PIRSR600821-50"/>
    </source>
</evidence>
<dbReference type="EMBL" id="VFMN01000001">
    <property type="protein sequence ID" value="TQJ09313.1"/>
    <property type="molecule type" value="Genomic_DNA"/>
</dbReference>
<dbReference type="SMART" id="SM01005">
    <property type="entry name" value="Ala_racemase_C"/>
    <property type="match status" value="1"/>
</dbReference>
<feature type="modified residue" description="N6-(pyridoxal phosphate)lysine" evidence="6 7">
    <location>
        <position position="45"/>
    </location>
</feature>
<feature type="binding site" evidence="6 8">
    <location>
        <position position="143"/>
    </location>
    <ligand>
        <name>substrate</name>
    </ligand>
</feature>
<protein>
    <recommendedName>
        <fullName evidence="3 6">Alanine racemase</fullName>
        <ecNumber evidence="3 6">5.1.1.1</ecNumber>
    </recommendedName>
</protein>
<comment type="catalytic activity">
    <reaction evidence="1 6">
        <text>L-alanine = D-alanine</text>
        <dbReference type="Rhea" id="RHEA:20249"/>
        <dbReference type="ChEBI" id="CHEBI:57416"/>
        <dbReference type="ChEBI" id="CHEBI:57972"/>
        <dbReference type="EC" id="5.1.1.1"/>
    </reaction>
</comment>
<comment type="similarity">
    <text evidence="6">Belongs to the alanine racemase family.</text>
</comment>
<evidence type="ECO:0000256" key="5">
    <source>
        <dbReference type="ARBA" id="ARBA00023235"/>
    </source>
</evidence>
<dbReference type="FunFam" id="2.40.37.10:FF:000015">
    <property type="entry name" value="Alanine racemase"/>
    <property type="match status" value="1"/>
</dbReference>
<keyword evidence="5 6" id="KW-0413">Isomerase</keyword>
<gene>
    <name evidence="10" type="ORF">FB458_2423</name>
</gene>
<feature type="binding site" evidence="6 8">
    <location>
        <position position="325"/>
    </location>
    <ligand>
        <name>substrate</name>
    </ligand>
</feature>